<dbReference type="InterPro" id="IPR023211">
    <property type="entry name" value="DNA_pol_palm_dom_sf"/>
</dbReference>
<dbReference type="AlphaFoldDB" id="A0A7X2P7F3"/>
<dbReference type="SUPFAM" id="SSF56672">
    <property type="entry name" value="DNA/RNA polymerases"/>
    <property type="match status" value="1"/>
</dbReference>
<dbReference type="Gene3D" id="3.90.1600.10">
    <property type="entry name" value="Palm domain of DNA polymerase"/>
    <property type="match status" value="1"/>
</dbReference>
<sequence>MLFYDMEVFKYDWLGVFIDMETERTTVIHNDRKTLTDYFNEHSSSIWVGYNNKHYDQYIVKGIMLDLNPKDINDSIIIHRMDGWQISPEFNKIPMINYDVKQNLPGYIRNFGLKTIEGFMGSDIRETEVRFDVDRPLTEEELQQTIYYCTHDVEETIKVFMANGDTFYAMKQIVEAFPKQVTLADIGDTEARITAKVLGCRKTDRMDEFDFEFLPCLRLKKYKFVQDWFAERRAEAQRLHLGNASEKEKKEWYKQQNLSCEICGITFQFGFGGVHGAPDHPIRLTRADGAGYHVDVNNYYPSMLNAYGLVTRSATNDNYMKVYNTRKAMKMKQLAAKTRQEAKAWKKKQLPYKKMLNALSGAMKDRTNPAYDPRNNNTMCINGQLMLLDLVEHLEVIPGFRPINVNTDGLVVWIPDTDEAFYQMDDICYEWEQRCSTDKCEIGLALDCLDSITQKDVNNYLWVDAEGGIERIGSYVKELSQIDNDLPIINKAVVDCLSKGVPVEETINGCNDLGMFQKMAKLTKAYDHVEKEFGEYKVRSHFYNGRDGVHAKGQLKSRDYIYQRENRILHEQNFRVFASKDMREGRLIKCKALDNGKFRRDKFGNTPDHCFIWNESTEGVKCPENLDKEWYIDLARQRIEDYGFKDERDNYQEDAVC</sequence>
<reference evidence="1 2" key="1">
    <citation type="submission" date="2019-08" db="EMBL/GenBank/DDBJ databases">
        <title>In-depth cultivation of the pig gut microbiome towards novel bacterial diversity and tailored functional studies.</title>
        <authorList>
            <person name="Wylensek D."/>
            <person name="Hitch T.C.A."/>
            <person name="Clavel T."/>
        </authorList>
    </citation>
    <scope>NUCLEOTIDE SEQUENCE [LARGE SCALE GENOMIC DNA]</scope>
    <source>
        <strain evidence="1 2">Oil+RF-744-WCA-WT-13</strain>
    </source>
</reference>
<accession>A0A7X2P7F3</accession>
<dbReference type="RefSeq" id="WP_154457340.1">
    <property type="nucleotide sequence ID" value="NZ_VUMV01000002.1"/>
</dbReference>
<keyword evidence="2" id="KW-1185">Reference proteome</keyword>
<evidence type="ECO:0000313" key="1">
    <source>
        <dbReference type="EMBL" id="MST81541.1"/>
    </source>
</evidence>
<name>A0A7X2P7F3_9FIRM</name>
<dbReference type="InterPro" id="IPR043502">
    <property type="entry name" value="DNA/RNA_pol_sf"/>
</dbReference>
<dbReference type="EMBL" id="VUMV01000002">
    <property type="protein sequence ID" value="MST81541.1"/>
    <property type="molecule type" value="Genomic_DNA"/>
</dbReference>
<evidence type="ECO:0000313" key="2">
    <source>
        <dbReference type="Proteomes" id="UP000466864"/>
    </source>
</evidence>
<organism evidence="1 2">
    <name type="scientific">Bilifractor porci</name>
    <dbReference type="NCBI Taxonomy" id="2606636"/>
    <lineage>
        <taxon>Bacteria</taxon>
        <taxon>Bacillati</taxon>
        <taxon>Bacillota</taxon>
        <taxon>Clostridia</taxon>
        <taxon>Lachnospirales</taxon>
        <taxon>Lachnospiraceae</taxon>
        <taxon>Bilifractor</taxon>
    </lineage>
</organism>
<proteinExistence type="predicted"/>
<dbReference type="Proteomes" id="UP000466864">
    <property type="component" value="Unassembled WGS sequence"/>
</dbReference>
<protein>
    <submittedName>
        <fullName evidence="1">Uncharacterized protein</fullName>
    </submittedName>
</protein>
<comment type="caution">
    <text evidence="1">The sequence shown here is derived from an EMBL/GenBank/DDBJ whole genome shotgun (WGS) entry which is preliminary data.</text>
</comment>
<gene>
    <name evidence="1" type="ORF">FYJ60_04355</name>
</gene>